<dbReference type="AlphaFoldDB" id="A0A124I131"/>
<dbReference type="Pfam" id="PF13649">
    <property type="entry name" value="Methyltransf_25"/>
    <property type="match status" value="1"/>
</dbReference>
<dbReference type="InterPro" id="IPR029063">
    <property type="entry name" value="SAM-dependent_MTases_sf"/>
</dbReference>
<reference evidence="2 3" key="1">
    <citation type="submission" date="2015-10" db="EMBL/GenBank/DDBJ databases">
        <title>Draft genome sequence of Streptomyces griseoruber DSM 40281, type strain for the species Streptomyces griseoruber.</title>
        <authorList>
            <person name="Ruckert C."/>
            <person name="Winkler A."/>
            <person name="Kalinowski J."/>
            <person name="Kampfer P."/>
            <person name="Glaeser S."/>
        </authorList>
    </citation>
    <scope>NUCLEOTIDE SEQUENCE [LARGE SCALE GENOMIC DNA]</scope>
    <source>
        <strain evidence="2 3">DSM 40281</strain>
    </source>
</reference>
<gene>
    <name evidence="2" type="ORF">AQJ64_39595</name>
</gene>
<dbReference type="OrthoDB" id="9805171at2"/>
<dbReference type="InterPro" id="IPR041698">
    <property type="entry name" value="Methyltransf_25"/>
</dbReference>
<keyword evidence="3" id="KW-1185">Reference proteome</keyword>
<dbReference type="PANTHER" id="PTHR42912:SF80">
    <property type="entry name" value="METHYLTRANSFERASE DOMAIN-CONTAINING PROTEIN"/>
    <property type="match status" value="1"/>
</dbReference>
<dbReference type="InterPro" id="IPR050508">
    <property type="entry name" value="Methyltransf_Superfamily"/>
</dbReference>
<dbReference type="Proteomes" id="UP000052982">
    <property type="component" value="Unassembled WGS sequence"/>
</dbReference>
<dbReference type="EMBL" id="LMWW01000068">
    <property type="protein sequence ID" value="KUN76230.1"/>
    <property type="molecule type" value="Genomic_DNA"/>
</dbReference>
<dbReference type="GO" id="GO:0008168">
    <property type="term" value="F:methyltransferase activity"/>
    <property type="evidence" value="ECO:0007669"/>
    <property type="project" value="UniProtKB-KW"/>
</dbReference>
<dbReference type="PANTHER" id="PTHR42912">
    <property type="entry name" value="METHYLTRANSFERASE"/>
    <property type="match status" value="1"/>
</dbReference>
<feature type="domain" description="Methyltransferase" evidence="1">
    <location>
        <begin position="65"/>
        <end position="154"/>
    </location>
</feature>
<dbReference type="SUPFAM" id="SSF53335">
    <property type="entry name" value="S-adenosyl-L-methionine-dependent methyltransferases"/>
    <property type="match status" value="1"/>
</dbReference>
<name>A0A124I131_9ACTN</name>
<dbReference type="STRING" id="1943.AQJ64_39595"/>
<comment type="caution">
    <text evidence="2">The sequence shown here is derived from an EMBL/GenBank/DDBJ whole genome shotgun (WGS) entry which is preliminary data.</text>
</comment>
<keyword evidence="2" id="KW-0489">Methyltransferase</keyword>
<sequence>MTDAIDTTATPVTPVTPDFVTATRTFYDAIAEDYAERYSDELVSRPLERAVLTAYAELVGAGGRVADLGCGPGRTTGFLARQGLDVFGLDLSESMLAIARRENPGIRFEQGSMLKLDLPDGQLAGALSFYSSIHTPVDELPALFAEFHRVLAPGSPLLLGFQVGDEPRHFDQPWGHPVALTFIRRRPEPMTELLTAAGFVPHSCTVRQPEPALGETTPHAFLILRKAG</sequence>
<protein>
    <submittedName>
        <fullName evidence="2">Methyltransferase</fullName>
    </submittedName>
</protein>
<evidence type="ECO:0000313" key="3">
    <source>
        <dbReference type="Proteomes" id="UP000052982"/>
    </source>
</evidence>
<dbReference type="RefSeq" id="WP_055635331.1">
    <property type="nucleotide sequence ID" value="NZ_JBIRRP010000021.1"/>
</dbReference>
<evidence type="ECO:0000313" key="2">
    <source>
        <dbReference type="EMBL" id="KUN76230.1"/>
    </source>
</evidence>
<evidence type="ECO:0000259" key="1">
    <source>
        <dbReference type="Pfam" id="PF13649"/>
    </source>
</evidence>
<proteinExistence type="predicted"/>
<dbReference type="CDD" id="cd02440">
    <property type="entry name" value="AdoMet_MTases"/>
    <property type="match status" value="1"/>
</dbReference>
<dbReference type="Gene3D" id="3.40.50.150">
    <property type="entry name" value="Vaccinia Virus protein VP39"/>
    <property type="match status" value="1"/>
</dbReference>
<accession>A0A124I131</accession>
<keyword evidence="2" id="KW-0808">Transferase</keyword>
<organism evidence="2 3">
    <name type="scientific">Streptomyces griseoruber</name>
    <dbReference type="NCBI Taxonomy" id="1943"/>
    <lineage>
        <taxon>Bacteria</taxon>
        <taxon>Bacillati</taxon>
        <taxon>Actinomycetota</taxon>
        <taxon>Actinomycetes</taxon>
        <taxon>Kitasatosporales</taxon>
        <taxon>Streptomycetaceae</taxon>
        <taxon>Streptomyces</taxon>
    </lineage>
</organism>
<dbReference type="GO" id="GO:0032259">
    <property type="term" value="P:methylation"/>
    <property type="evidence" value="ECO:0007669"/>
    <property type="project" value="UniProtKB-KW"/>
</dbReference>